<feature type="region of interest" description="Disordered" evidence="1">
    <location>
        <begin position="536"/>
        <end position="641"/>
    </location>
</feature>
<organism evidence="3 4">
    <name type="scientific">Mycolicibacterium neworleansense</name>
    <dbReference type="NCBI Taxonomy" id="146018"/>
    <lineage>
        <taxon>Bacteria</taxon>
        <taxon>Bacillati</taxon>
        <taxon>Actinomycetota</taxon>
        <taxon>Actinomycetes</taxon>
        <taxon>Mycobacteriales</taxon>
        <taxon>Mycobacteriaceae</taxon>
        <taxon>Mycolicibacterium</taxon>
    </lineage>
</organism>
<dbReference type="OrthoDB" id="4367628at2"/>
<accession>A0A0H5RH08</accession>
<dbReference type="RefSeq" id="WP_131725120.1">
    <property type="nucleotide sequence ID" value="NZ_CWKH01000001.1"/>
</dbReference>
<evidence type="ECO:0000256" key="2">
    <source>
        <dbReference type="SAM" id="SignalP"/>
    </source>
</evidence>
<dbReference type="Proteomes" id="UP000199147">
    <property type="component" value="Unassembled WGS sequence"/>
</dbReference>
<keyword evidence="2" id="KW-0732">Signal</keyword>
<evidence type="ECO:0008006" key="5">
    <source>
        <dbReference type="Google" id="ProtNLM"/>
    </source>
</evidence>
<keyword evidence="4" id="KW-1185">Reference proteome</keyword>
<evidence type="ECO:0000313" key="3">
    <source>
        <dbReference type="EMBL" id="CRZ13450.1"/>
    </source>
</evidence>
<name>A0A0H5RH08_9MYCO</name>
<proteinExistence type="predicted"/>
<dbReference type="AlphaFoldDB" id="A0A0H5RH08"/>
<feature type="chain" id="PRO_5005223995" description="PE-PGRS family protein" evidence="2">
    <location>
        <begin position="42"/>
        <end position="641"/>
    </location>
</feature>
<evidence type="ECO:0000256" key="1">
    <source>
        <dbReference type="SAM" id="MobiDB-lite"/>
    </source>
</evidence>
<gene>
    <name evidence="3" type="ORF">BN2156_00284</name>
</gene>
<reference evidence="4" key="1">
    <citation type="submission" date="2015-07" db="EMBL/GenBank/DDBJ databases">
        <authorList>
            <person name="Urmite Genomes"/>
        </authorList>
    </citation>
    <scope>NUCLEOTIDE SEQUENCE [LARGE SCALE GENOMIC DNA]</scope>
    <source>
        <strain evidence="4">type strain: ATCC 49404</strain>
    </source>
</reference>
<dbReference type="STRING" id="146018.BN2156_00284"/>
<dbReference type="EMBL" id="CWKH01000001">
    <property type="protein sequence ID" value="CRZ13450.1"/>
    <property type="molecule type" value="Genomic_DNA"/>
</dbReference>
<protein>
    <recommendedName>
        <fullName evidence="5">PE-PGRS family protein</fullName>
    </recommendedName>
</protein>
<feature type="compositionally biased region" description="Low complexity" evidence="1">
    <location>
        <begin position="615"/>
        <end position="633"/>
    </location>
</feature>
<feature type="compositionally biased region" description="Low complexity" evidence="1">
    <location>
        <begin position="536"/>
        <end position="555"/>
    </location>
</feature>
<sequence precursor="true">MAGSKSKKSRKSAVRRPAATAGIFATATAVGLMASAGNASAAAPDYADDVSKFSHSIDNVVSGLTHTTDAFNRFWAPLAANANGVLPTFSASNEKVDMTDISEFPSVVRAIARVPMPTALPGVVPQINIPGQGFETLPVPTSLPGADLLVGFADGLDAVFNVPGVDWIVGSIPPLSELVPGLEATQQTFHSGFGVPLLGIGGSTSVSNTYVQTPPGSPSITADLPVAQGVYTFPLDAAMGWWAAAPTLAVSDGISQNDFVISLPTAAAGLEVPGGLGQAGVFSVAAVLPSASGLYIPVGATISNASIPSLGFGLTTLNVSSGNYVGTDGVNLNNGQNILVIQNPLTGAVPIPIIYSLGGFNLGPEGIGYTAPSLYGISPISPIQIGTASTGRDAVGIIPADLIPVGDILPTQLVSVSGLASGLLGFEDPSAAIGSGLAPIYSAVVTPGAQQLSNLLAQEYGSIVDSLASSVLQASQDFKNLTDRIAARSATSLPSLQTESVSVVLDEEPVAKRVAPASAALTSTQTAPVAITPQEAASQDVASATAAPTTTSGASNKVDPVPSDSPEKPEKPVSAKASLGGTKTPSRERTKAAVQGAVKSITTKVKDIAKVSGQGTKSASAKKPTSSSSSGSAGSSGGSAD</sequence>
<evidence type="ECO:0000313" key="4">
    <source>
        <dbReference type="Proteomes" id="UP000199147"/>
    </source>
</evidence>
<feature type="signal peptide" evidence="2">
    <location>
        <begin position="1"/>
        <end position="41"/>
    </location>
</feature>